<dbReference type="RefSeq" id="WP_114298500.1">
    <property type="nucleotide sequence ID" value="NZ_QPJT01000016.1"/>
</dbReference>
<dbReference type="GO" id="GO:0003961">
    <property type="term" value="F:O-acetylhomoserine aminocarboxypropyltransferase activity"/>
    <property type="evidence" value="ECO:0007669"/>
    <property type="project" value="TreeGrafter"/>
</dbReference>
<dbReference type="InterPro" id="IPR000277">
    <property type="entry name" value="Cys/Met-Metab_PyrdxlP-dep_enz"/>
</dbReference>
<dbReference type="FunFam" id="3.40.640.10:FF:000035">
    <property type="entry name" value="O-succinylhomoserine sulfhydrylase"/>
    <property type="match status" value="1"/>
</dbReference>
<reference evidence="7 8" key="1">
    <citation type="submission" date="2018-07" db="EMBL/GenBank/DDBJ databases">
        <title>Genomic Encyclopedia of Type Strains, Phase IV (KMG-IV): sequencing the most valuable type-strain genomes for metagenomic binning, comparative biology and taxonomic classification.</title>
        <authorList>
            <person name="Goeker M."/>
        </authorList>
    </citation>
    <scope>NUCLEOTIDE SEQUENCE [LARGE SCALE GENOMIC DNA]</scope>
    <source>
        <strain evidence="7 8">DSM 27016</strain>
    </source>
</reference>
<evidence type="ECO:0000256" key="2">
    <source>
        <dbReference type="ARBA" id="ARBA00009077"/>
    </source>
</evidence>
<dbReference type="Pfam" id="PF01053">
    <property type="entry name" value="Cys_Met_Meta_PP"/>
    <property type="match status" value="1"/>
</dbReference>
<feature type="modified residue" description="N6-(pyridoxal phosphate)lysine" evidence="5">
    <location>
        <position position="207"/>
    </location>
</feature>
<organism evidence="7 8">
    <name type="scientific">Anaerobacterium chartisolvens</name>
    <dbReference type="NCBI Taxonomy" id="1297424"/>
    <lineage>
        <taxon>Bacteria</taxon>
        <taxon>Bacillati</taxon>
        <taxon>Bacillota</taxon>
        <taxon>Clostridia</taxon>
        <taxon>Eubacteriales</taxon>
        <taxon>Oscillospiraceae</taxon>
        <taxon>Anaerobacterium</taxon>
    </lineage>
</organism>
<dbReference type="InterPro" id="IPR015421">
    <property type="entry name" value="PyrdxlP-dep_Trfase_major"/>
</dbReference>
<dbReference type="AlphaFoldDB" id="A0A369AX51"/>
<evidence type="ECO:0000256" key="5">
    <source>
        <dbReference type="PIRSR" id="PIRSR001434-2"/>
    </source>
</evidence>
<dbReference type="InterPro" id="IPR006235">
    <property type="entry name" value="OAc-hSer/O-AcSer_sulfhydrylase"/>
</dbReference>
<dbReference type="GO" id="GO:0005737">
    <property type="term" value="C:cytoplasm"/>
    <property type="evidence" value="ECO:0007669"/>
    <property type="project" value="TreeGrafter"/>
</dbReference>
<dbReference type="NCBIfam" id="TIGR01326">
    <property type="entry name" value="OAH_OAS_sulfhy"/>
    <property type="match status" value="1"/>
</dbReference>
<comment type="similarity">
    <text evidence="2 6">Belongs to the trans-sulfuration enzymes family.</text>
</comment>
<dbReference type="GO" id="GO:0071269">
    <property type="term" value="P:L-homocysteine biosynthetic process"/>
    <property type="evidence" value="ECO:0007669"/>
    <property type="project" value="TreeGrafter"/>
</dbReference>
<name>A0A369AX51_9FIRM</name>
<evidence type="ECO:0000256" key="3">
    <source>
        <dbReference type="ARBA" id="ARBA00022679"/>
    </source>
</evidence>
<dbReference type="OrthoDB" id="9780685at2"/>
<dbReference type="InterPro" id="IPR015424">
    <property type="entry name" value="PyrdxlP-dep_Trfase"/>
</dbReference>
<dbReference type="Gene3D" id="3.90.1150.10">
    <property type="entry name" value="Aspartate Aminotransferase, domain 1"/>
    <property type="match status" value="1"/>
</dbReference>
<dbReference type="Gene3D" id="3.40.640.10">
    <property type="entry name" value="Type I PLP-dependent aspartate aminotransferase-like (Major domain)"/>
    <property type="match status" value="1"/>
</dbReference>
<keyword evidence="3" id="KW-0808">Transferase</keyword>
<dbReference type="PANTHER" id="PTHR43797">
    <property type="entry name" value="HOMOCYSTEINE/CYSTEINE SYNTHASE"/>
    <property type="match status" value="1"/>
</dbReference>
<keyword evidence="8" id="KW-1185">Reference proteome</keyword>
<dbReference type="CDD" id="cd00614">
    <property type="entry name" value="CGS_like"/>
    <property type="match status" value="1"/>
</dbReference>
<dbReference type="InterPro" id="IPR015422">
    <property type="entry name" value="PyrdxlP-dep_Trfase_small"/>
</dbReference>
<evidence type="ECO:0000256" key="6">
    <source>
        <dbReference type="RuleBase" id="RU362118"/>
    </source>
</evidence>
<dbReference type="GO" id="GO:0019346">
    <property type="term" value="P:transsulfuration"/>
    <property type="evidence" value="ECO:0007669"/>
    <property type="project" value="InterPro"/>
</dbReference>
<accession>A0A369AX51</accession>
<comment type="caution">
    <text evidence="7">The sequence shown here is derived from an EMBL/GenBank/DDBJ whole genome shotgun (WGS) entry which is preliminary data.</text>
</comment>
<gene>
    <name evidence="7" type="ORF">DFR58_116105</name>
</gene>
<dbReference type="GO" id="GO:0030170">
    <property type="term" value="F:pyridoxal phosphate binding"/>
    <property type="evidence" value="ECO:0007669"/>
    <property type="project" value="InterPro"/>
</dbReference>
<dbReference type="GO" id="GO:0006535">
    <property type="term" value="P:cysteine biosynthetic process from serine"/>
    <property type="evidence" value="ECO:0007669"/>
    <property type="project" value="TreeGrafter"/>
</dbReference>
<evidence type="ECO:0000313" key="7">
    <source>
        <dbReference type="EMBL" id="RCX13869.1"/>
    </source>
</evidence>
<protein>
    <submittedName>
        <fullName evidence="7">O-acetylhomoserine sulfhydrylase</fullName>
    </submittedName>
</protein>
<keyword evidence="4 5" id="KW-0663">Pyridoxal phosphate</keyword>
<evidence type="ECO:0000256" key="1">
    <source>
        <dbReference type="ARBA" id="ARBA00001933"/>
    </source>
</evidence>
<evidence type="ECO:0000313" key="8">
    <source>
        <dbReference type="Proteomes" id="UP000253034"/>
    </source>
</evidence>
<dbReference type="EMBL" id="QPJT01000016">
    <property type="protein sequence ID" value="RCX13869.1"/>
    <property type="molecule type" value="Genomic_DNA"/>
</dbReference>
<dbReference type="GO" id="GO:0004124">
    <property type="term" value="F:cysteine synthase activity"/>
    <property type="evidence" value="ECO:0007669"/>
    <property type="project" value="TreeGrafter"/>
</dbReference>
<dbReference type="PANTHER" id="PTHR43797:SF3">
    <property type="entry name" value="O-ACETYLHOMOSERINE SULFHYDRYLASE"/>
    <property type="match status" value="1"/>
</dbReference>
<dbReference type="SUPFAM" id="SSF53383">
    <property type="entry name" value="PLP-dependent transferases"/>
    <property type="match status" value="1"/>
</dbReference>
<sequence length="422" mass="46197">MESWRIETRCLQEGYKPGNGEPRVLPIFQSTTYKYDSTEHVAKLFDLEVPGHMYTRISNPTVECVENKIASLEGGVGALCTSSGQSASMIAVMNICGCGDHVVSSGTIYGGTYNLFSVTLKKMGVEVSFVDPDASEDEIQKAFRPGTKAVFAETIANPKISVLDIEKFARISKKNNVPLIVDNTFATPILCRPIEFGADIVVHSTTKYMDGHATSVGGAIVDAGSFDWKNGKYPDMTQPDPSYHGVAYTEAFAEKAYITKARVQYMRDIGNCMSPMNAFLTNIGLETLHIRMERHCENAVKVARYLKGSDKVLSVSYPALAEDKYYDMAGKYLPKGCSGVISFRIKGGREEAVRFMDRLKLAAIVVHVADARTAVLHPASSTHRQLSDSQLMDAGIEPDLIRFSVGLENADDIIEDISQALG</sequence>
<dbReference type="Proteomes" id="UP000253034">
    <property type="component" value="Unassembled WGS sequence"/>
</dbReference>
<comment type="cofactor">
    <cofactor evidence="1 6">
        <name>pyridoxal 5'-phosphate</name>
        <dbReference type="ChEBI" id="CHEBI:597326"/>
    </cofactor>
</comment>
<evidence type="ECO:0000256" key="4">
    <source>
        <dbReference type="ARBA" id="ARBA00022898"/>
    </source>
</evidence>
<dbReference type="PIRSF" id="PIRSF001434">
    <property type="entry name" value="CGS"/>
    <property type="match status" value="1"/>
</dbReference>
<proteinExistence type="inferred from homology"/>